<keyword evidence="1" id="KW-0732">Signal</keyword>
<feature type="signal peptide" evidence="1">
    <location>
        <begin position="1"/>
        <end position="16"/>
    </location>
</feature>
<sequence length="81" mass="9175">MHLKSVLPFFLAAAEAWTPQSRAIAKANGEKITERWLPNDDKIRGVNLGSQFIIERWMAEESWKLGSLCRNKLSATSLNCK</sequence>
<dbReference type="Proteomes" id="UP000750502">
    <property type="component" value="Unassembled WGS sequence"/>
</dbReference>
<keyword evidence="3" id="KW-1185">Reference proteome</keyword>
<name>A0A9P7HIZ8_9HYPO</name>
<dbReference type="EMBL" id="JADFTT010000558">
    <property type="protein sequence ID" value="KAG5760296.1"/>
    <property type="molecule type" value="Genomic_DNA"/>
</dbReference>
<comment type="caution">
    <text evidence="2">The sequence shown here is derived from an EMBL/GenBank/DDBJ whole genome shotgun (WGS) entry which is preliminary data.</text>
</comment>
<organism evidence="2 3">
    <name type="scientific">Fusarium xylarioides</name>
    <dbReference type="NCBI Taxonomy" id="221167"/>
    <lineage>
        <taxon>Eukaryota</taxon>
        <taxon>Fungi</taxon>
        <taxon>Dikarya</taxon>
        <taxon>Ascomycota</taxon>
        <taxon>Pezizomycotina</taxon>
        <taxon>Sordariomycetes</taxon>
        <taxon>Hypocreomycetidae</taxon>
        <taxon>Hypocreales</taxon>
        <taxon>Nectriaceae</taxon>
        <taxon>Fusarium</taxon>
        <taxon>Fusarium fujikuroi species complex</taxon>
    </lineage>
</organism>
<gene>
    <name evidence="2" type="ORF">H9Q72_011586</name>
</gene>
<proteinExistence type="predicted"/>
<accession>A0A9P7HIZ8</accession>
<reference evidence="2" key="2">
    <citation type="submission" date="2020-10" db="EMBL/GenBank/DDBJ databases">
        <authorList>
            <person name="Peck L.D."/>
            <person name="Nowell R.W."/>
            <person name="Flood J."/>
            <person name="Ryan M.J."/>
            <person name="Barraclough T.G."/>
        </authorList>
    </citation>
    <scope>NUCLEOTIDE SEQUENCE</scope>
    <source>
        <strain evidence="2">IMI 127659i</strain>
    </source>
</reference>
<protein>
    <submittedName>
        <fullName evidence="2">Uncharacterized protein</fullName>
    </submittedName>
</protein>
<evidence type="ECO:0000313" key="3">
    <source>
        <dbReference type="Proteomes" id="UP000750502"/>
    </source>
</evidence>
<reference evidence="2" key="1">
    <citation type="journal article" date="2020" name="bioRxiv">
        <title>Historical genomics reveals the evolutionary mechanisms behind multiple outbreaks of the host-specific coffee wilt pathogen Fusarium xylarioides.</title>
        <authorList>
            <person name="Peck D."/>
            <person name="Nowell R.W."/>
            <person name="Flood J."/>
            <person name="Ryan M.J."/>
            <person name="Barraclough T.G."/>
        </authorList>
    </citation>
    <scope>NUCLEOTIDE SEQUENCE</scope>
    <source>
        <strain evidence="2">IMI 127659i</strain>
    </source>
</reference>
<feature type="chain" id="PRO_5040349377" evidence="1">
    <location>
        <begin position="17"/>
        <end position="81"/>
    </location>
</feature>
<evidence type="ECO:0000313" key="2">
    <source>
        <dbReference type="EMBL" id="KAG5760296.1"/>
    </source>
</evidence>
<dbReference type="AlphaFoldDB" id="A0A9P7HIZ8"/>
<evidence type="ECO:0000256" key="1">
    <source>
        <dbReference type="SAM" id="SignalP"/>
    </source>
</evidence>
<dbReference type="OrthoDB" id="1887033at2759"/>